<organism evidence="12 13">
    <name type="scientific">Fructilactobacillus lindneri DSM 20690 = JCM 11027</name>
    <dbReference type="NCBI Taxonomy" id="1122148"/>
    <lineage>
        <taxon>Bacteria</taxon>
        <taxon>Bacillati</taxon>
        <taxon>Bacillota</taxon>
        <taxon>Bacilli</taxon>
        <taxon>Lactobacillales</taxon>
        <taxon>Lactobacillaceae</taxon>
        <taxon>Fructilactobacillus</taxon>
    </lineage>
</organism>
<evidence type="ECO:0000256" key="5">
    <source>
        <dbReference type="ARBA" id="ARBA00022695"/>
    </source>
</evidence>
<keyword evidence="7 10" id="KW-0067">ATP-binding</keyword>
<evidence type="ECO:0000313" key="12">
    <source>
        <dbReference type="EMBL" id="KRN79090.1"/>
    </source>
</evidence>
<protein>
    <recommendedName>
        <fullName evidence="10">Probable nicotinate-nucleotide adenylyltransferase</fullName>
        <ecNumber evidence="10">2.7.7.18</ecNumber>
    </recommendedName>
    <alternativeName>
        <fullName evidence="10">Deamido-NAD(+) diphosphorylase</fullName>
    </alternativeName>
    <alternativeName>
        <fullName evidence="10">Deamido-NAD(+) pyrophosphorylase</fullName>
    </alternativeName>
    <alternativeName>
        <fullName evidence="10">Nicotinate mononucleotide adenylyltransferase</fullName>
        <shortName evidence="10">NaMN adenylyltransferase</shortName>
    </alternativeName>
</protein>
<dbReference type="PATRIC" id="fig|1122148.6.peg.515"/>
<dbReference type="PANTHER" id="PTHR39321">
    <property type="entry name" value="NICOTINATE-NUCLEOTIDE ADENYLYLTRANSFERASE-RELATED"/>
    <property type="match status" value="1"/>
</dbReference>
<keyword evidence="3 10" id="KW-0662">Pyridine nucleotide biosynthesis</keyword>
<dbReference type="InterPro" id="IPR004821">
    <property type="entry name" value="Cyt_trans-like"/>
</dbReference>
<dbReference type="OrthoDB" id="5295945at2"/>
<sequence>MKHKKIGILGGTFNPIHIGHLVIAEQALAQLQLDKVYFMPDFIPPHIDAKTAIAAKDRVNMINLAIENNDQFGIEMNEIERGGKSYSYDTMINLKKAHPMNEYYFIIGGDMVSYLPKWYRIKDLLSLVTFVGVDRQGNSHMSKYPVKWIKVPTIAISSTFIRDSIKSNKNIIYLVPDKVLTYIKEHHLYE</sequence>
<evidence type="ECO:0000256" key="8">
    <source>
        <dbReference type="ARBA" id="ARBA00023027"/>
    </source>
</evidence>
<accession>A0A0R2JPN8</accession>
<evidence type="ECO:0000256" key="10">
    <source>
        <dbReference type="HAMAP-Rule" id="MF_00244"/>
    </source>
</evidence>
<comment type="similarity">
    <text evidence="10">Belongs to the NadD family.</text>
</comment>
<dbReference type="EMBL" id="JQBT01000032">
    <property type="protein sequence ID" value="KRN79090.1"/>
    <property type="molecule type" value="Genomic_DNA"/>
</dbReference>
<evidence type="ECO:0000256" key="4">
    <source>
        <dbReference type="ARBA" id="ARBA00022679"/>
    </source>
</evidence>
<dbReference type="STRING" id="53444.AYR59_05925"/>
<comment type="function">
    <text evidence="1 10">Catalyzes the reversible adenylation of nicotinate mononucleotide (NaMN) to nicotinic acid adenine dinucleotide (NaAD).</text>
</comment>
<dbReference type="Pfam" id="PF01467">
    <property type="entry name" value="CTP_transf_like"/>
    <property type="match status" value="1"/>
</dbReference>
<gene>
    <name evidence="10" type="primary">nadD</name>
    <name evidence="12" type="ORF">IV52_GL000495</name>
</gene>
<evidence type="ECO:0000256" key="9">
    <source>
        <dbReference type="ARBA" id="ARBA00048721"/>
    </source>
</evidence>
<evidence type="ECO:0000259" key="11">
    <source>
        <dbReference type="Pfam" id="PF01467"/>
    </source>
</evidence>
<dbReference type="RefSeq" id="WP_054646250.1">
    <property type="nucleotide sequence ID" value="NZ_FUXS01000001.1"/>
</dbReference>
<keyword evidence="8 10" id="KW-0520">NAD</keyword>
<dbReference type="GeneID" id="61250376"/>
<evidence type="ECO:0000256" key="6">
    <source>
        <dbReference type="ARBA" id="ARBA00022741"/>
    </source>
</evidence>
<keyword evidence="4 10" id="KW-0808">Transferase</keyword>
<dbReference type="NCBIfam" id="NF000840">
    <property type="entry name" value="PRK00071.1-3"/>
    <property type="match status" value="1"/>
</dbReference>
<keyword evidence="6 10" id="KW-0547">Nucleotide-binding</keyword>
<evidence type="ECO:0000313" key="13">
    <source>
        <dbReference type="Proteomes" id="UP000051565"/>
    </source>
</evidence>
<proteinExistence type="inferred from homology"/>
<evidence type="ECO:0000256" key="7">
    <source>
        <dbReference type="ARBA" id="ARBA00022840"/>
    </source>
</evidence>
<evidence type="ECO:0000256" key="3">
    <source>
        <dbReference type="ARBA" id="ARBA00022642"/>
    </source>
</evidence>
<dbReference type="GO" id="GO:0005524">
    <property type="term" value="F:ATP binding"/>
    <property type="evidence" value="ECO:0007669"/>
    <property type="project" value="UniProtKB-KW"/>
</dbReference>
<reference evidence="12 13" key="1">
    <citation type="journal article" date="2015" name="Genome Announc.">
        <title>Expanding the biotechnology potential of lactobacilli through comparative genomics of 213 strains and associated genera.</title>
        <authorList>
            <person name="Sun Z."/>
            <person name="Harris H.M."/>
            <person name="McCann A."/>
            <person name="Guo C."/>
            <person name="Argimon S."/>
            <person name="Zhang W."/>
            <person name="Yang X."/>
            <person name="Jeffery I.B."/>
            <person name="Cooney J.C."/>
            <person name="Kagawa T.F."/>
            <person name="Liu W."/>
            <person name="Song Y."/>
            <person name="Salvetti E."/>
            <person name="Wrobel A."/>
            <person name="Rasinkangas P."/>
            <person name="Parkhill J."/>
            <person name="Rea M.C."/>
            <person name="O'Sullivan O."/>
            <person name="Ritari J."/>
            <person name="Douillard F.P."/>
            <person name="Paul Ross R."/>
            <person name="Yang R."/>
            <person name="Briner A.E."/>
            <person name="Felis G.E."/>
            <person name="de Vos W.M."/>
            <person name="Barrangou R."/>
            <person name="Klaenhammer T.R."/>
            <person name="Caufield P.W."/>
            <person name="Cui Y."/>
            <person name="Zhang H."/>
            <person name="O'Toole P.W."/>
        </authorList>
    </citation>
    <scope>NUCLEOTIDE SEQUENCE [LARGE SCALE GENOMIC DNA]</scope>
    <source>
        <strain evidence="12 13">DSM 20690</strain>
    </source>
</reference>
<dbReference type="NCBIfam" id="NF000841">
    <property type="entry name" value="PRK00071.1-4"/>
    <property type="match status" value="1"/>
</dbReference>
<dbReference type="InterPro" id="IPR014729">
    <property type="entry name" value="Rossmann-like_a/b/a_fold"/>
</dbReference>
<evidence type="ECO:0000256" key="1">
    <source>
        <dbReference type="ARBA" id="ARBA00002324"/>
    </source>
</evidence>
<dbReference type="HAMAP" id="MF_00244">
    <property type="entry name" value="NaMN_adenylyltr"/>
    <property type="match status" value="1"/>
</dbReference>
<dbReference type="Gene3D" id="3.40.50.620">
    <property type="entry name" value="HUPs"/>
    <property type="match status" value="1"/>
</dbReference>
<dbReference type="CDD" id="cd02165">
    <property type="entry name" value="NMNAT"/>
    <property type="match status" value="1"/>
</dbReference>
<dbReference type="UniPathway" id="UPA00253">
    <property type="reaction ID" value="UER00332"/>
</dbReference>
<dbReference type="InterPro" id="IPR005248">
    <property type="entry name" value="NadD/NMNAT"/>
</dbReference>
<keyword evidence="5 10" id="KW-0548">Nucleotidyltransferase</keyword>
<evidence type="ECO:0000256" key="2">
    <source>
        <dbReference type="ARBA" id="ARBA00005019"/>
    </source>
</evidence>
<dbReference type="NCBIfam" id="TIGR00482">
    <property type="entry name" value="nicotinate (nicotinamide) nucleotide adenylyltransferase"/>
    <property type="match status" value="1"/>
</dbReference>
<dbReference type="PANTHER" id="PTHR39321:SF3">
    <property type="entry name" value="PHOSPHOPANTETHEINE ADENYLYLTRANSFERASE"/>
    <property type="match status" value="1"/>
</dbReference>
<dbReference type="Proteomes" id="UP000051565">
    <property type="component" value="Unassembled WGS sequence"/>
</dbReference>
<keyword evidence="13" id="KW-1185">Reference proteome</keyword>
<comment type="pathway">
    <text evidence="2 10">Cofactor biosynthesis; NAD(+) biosynthesis; deamido-NAD(+) from nicotinate D-ribonucleotide: step 1/1.</text>
</comment>
<feature type="domain" description="Cytidyltransferase-like" evidence="11">
    <location>
        <begin position="8"/>
        <end position="163"/>
    </location>
</feature>
<dbReference type="NCBIfam" id="TIGR00125">
    <property type="entry name" value="cyt_tran_rel"/>
    <property type="match status" value="1"/>
</dbReference>
<dbReference type="AlphaFoldDB" id="A0A0R2JPN8"/>
<comment type="caution">
    <text evidence="12">The sequence shown here is derived from an EMBL/GenBank/DDBJ whole genome shotgun (WGS) entry which is preliminary data.</text>
</comment>
<name>A0A0R2JPN8_9LACO</name>
<dbReference type="EC" id="2.7.7.18" evidence="10"/>
<comment type="catalytic activity">
    <reaction evidence="9 10">
        <text>nicotinate beta-D-ribonucleotide + ATP + H(+) = deamido-NAD(+) + diphosphate</text>
        <dbReference type="Rhea" id="RHEA:22860"/>
        <dbReference type="ChEBI" id="CHEBI:15378"/>
        <dbReference type="ChEBI" id="CHEBI:30616"/>
        <dbReference type="ChEBI" id="CHEBI:33019"/>
        <dbReference type="ChEBI" id="CHEBI:57502"/>
        <dbReference type="ChEBI" id="CHEBI:58437"/>
        <dbReference type="EC" id="2.7.7.18"/>
    </reaction>
</comment>
<dbReference type="GO" id="GO:0004515">
    <property type="term" value="F:nicotinate-nucleotide adenylyltransferase activity"/>
    <property type="evidence" value="ECO:0007669"/>
    <property type="project" value="UniProtKB-UniRule"/>
</dbReference>
<dbReference type="SUPFAM" id="SSF52374">
    <property type="entry name" value="Nucleotidylyl transferase"/>
    <property type="match status" value="1"/>
</dbReference>
<dbReference type="GO" id="GO:0009435">
    <property type="term" value="P:NAD+ biosynthetic process"/>
    <property type="evidence" value="ECO:0007669"/>
    <property type="project" value="UniProtKB-UniRule"/>
</dbReference>